<dbReference type="PANTHER" id="PTHR11200">
    <property type="entry name" value="INOSITOL 5-PHOSPHATASE"/>
    <property type="match status" value="1"/>
</dbReference>
<dbReference type="GO" id="GO:0031901">
    <property type="term" value="C:early endosome membrane"/>
    <property type="evidence" value="ECO:0007669"/>
    <property type="project" value="UniProtKB-SubCell"/>
</dbReference>
<evidence type="ECO:0000256" key="7">
    <source>
        <dbReference type="ARBA" id="ARBA00023329"/>
    </source>
</evidence>
<evidence type="ECO:0000256" key="2">
    <source>
        <dbReference type="ARBA" id="ARBA00004580"/>
    </source>
</evidence>
<dbReference type="InParanoid" id="B8BUP8"/>
<dbReference type="eggNOG" id="KOG0565">
    <property type="taxonomic scope" value="Eukaryota"/>
</dbReference>
<dbReference type="PROSITE" id="PS50238">
    <property type="entry name" value="RHOGAP"/>
    <property type="match status" value="1"/>
</dbReference>
<dbReference type="Proteomes" id="UP000001449">
    <property type="component" value="Chromosome 2"/>
</dbReference>
<dbReference type="InterPro" id="IPR013783">
    <property type="entry name" value="Ig-like_fold"/>
</dbReference>
<dbReference type="KEGG" id="tps:THAPSDRAFT_2555"/>
<organism evidence="10 11">
    <name type="scientific">Thalassiosira pseudonana</name>
    <name type="common">Marine diatom</name>
    <name type="synonym">Cyclotella nana</name>
    <dbReference type="NCBI Taxonomy" id="35128"/>
    <lineage>
        <taxon>Eukaryota</taxon>
        <taxon>Sar</taxon>
        <taxon>Stramenopiles</taxon>
        <taxon>Ochrophyta</taxon>
        <taxon>Bacillariophyta</taxon>
        <taxon>Coscinodiscophyceae</taxon>
        <taxon>Thalassiosirophycidae</taxon>
        <taxon>Thalassiosirales</taxon>
        <taxon>Thalassiosiraceae</taxon>
        <taxon>Thalassiosira</taxon>
    </lineage>
</organism>
<dbReference type="GO" id="GO:0046856">
    <property type="term" value="P:phosphatidylinositol dephosphorylation"/>
    <property type="evidence" value="ECO:0007669"/>
    <property type="project" value="InterPro"/>
</dbReference>
<evidence type="ECO:0000256" key="8">
    <source>
        <dbReference type="SAM" id="MobiDB-lite"/>
    </source>
</evidence>
<dbReference type="InterPro" id="IPR036691">
    <property type="entry name" value="Endo/exonu/phosph_ase_sf"/>
</dbReference>
<dbReference type="CDD" id="cd09093">
    <property type="entry name" value="INPP5c_INPP5B"/>
    <property type="match status" value="1"/>
</dbReference>
<keyword evidence="7" id="KW-0968">Cytoplasmic vesicle</keyword>
<dbReference type="FunFam" id="2.60.40.10:FF:000132">
    <property type="entry name" value="Inositol polyphosphate 5-phosphatase OCRL-1 isoform b"/>
    <property type="match status" value="1"/>
</dbReference>
<evidence type="ECO:0000259" key="9">
    <source>
        <dbReference type="PROSITE" id="PS50238"/>
    </source>
</evidence>
<dbReference type="InterPro" id="IPR000198">
    <property type="entry name" value="RhoGAP_dom"/>
</dbReference>
<feature type="domain" description="Rho-GAP" evidence="9">
    <location>
        <begin position="675"/>
        <end position="864"/>
    </location>
</feature>
<dbReference type="PANTHER" id="PTHR11200:SF300">
    <property type="entry name" value="TYPE II INOSITOL 1,4,5-TRISPHOSPHATE 5-PHOSPHATASE"/>
    <property type="match status" value="1"/>
</dbReference>
<dbReference type="GeneID" id="7444690"/>
<dbReference type="Pfam" id="PF00620">
    <property type="entry name" value="RhoGAP"/>
    <property type="match status" value="1"/>
</dbReference>
<dbReference type="Gene3D" id="3.60.10.10">
    <property type="entry name" value="Endonuclease/exonuclease/phosphatase"/>
    <property type="match status" value="1"/>
</dbReference>
<dbReference type="FunFam" id="1.10.555.10:FF:000012">
    <property type="entry name" value="Putative inositol polyphosphate 5-phosphatase OCRL-1"/>
    <property type="match status" value="1"/>
</dbReference>
<feature type="compositionally biased region" description="Polar residues" evidence="8">
    <location>
        <begin position="97"/>
        <end position="132"/>
    </location>
</feature>
<feature type="region of interest" description="Disordered" evidence="8">
    <location>
        <begin position="1"/>
        <end position="132"/>
    </location>
</feature>
<dbReference type="GO" id="GO:0007165">
    <property type="term" value="P:signal transduction"/>
    <property type="evidence" value="ECO:0007669"/>
    <property type="project" value="InterPro"/>
</dbReference>
<dbReference type="SUPFAM" id="SSF56219">
    <property type="entry name" value="DNase I-like"/>
    <property type="match status" value="1"/>
</dbReference>
<dbReference type="EMBL" id="CM000639">
    <property type="protein sequence ID" value="EED95324.1"/>
    <property type="molecule type" value="Genomic_DNA"/>
</dbReference>
<evidence type="ECO:0000256" key="1">
    <source>
        <dbReference type="ARBA" id="ARBA00004146"/>
    </source>
</evidence>
<feature type="compositionally biased region" description="Low complexity" evidence="8">
    <location>
        <begin position="77"/>
        <end position="96"/>
    </location>
</feature>
<dbReference type="Gene3D" id="1.10.555.10">
    <property type="entry name" value="Rho GTPase activation protein"/>
    <property type="match status" value="1"/>
</dbReference>
<dbReference type="SMART" id="SM00128">
    <property type="entry name" value="IPPc"/>
    <property type="match status" value="1"/>
</dbReference>
<evidence type="ECO:0000313" key="11">
    <source>
        <dbReference type="Proteomes" id="UP000001449"/>
    </source>
</evidence>
<keyword evidence="4" id="KW-0967">Endosome</keyword>
<keyword evidence="5" id="KW-0378">Hydrolase</keyword>
<evidence type="ECO:0000256" key="4">
    <source>
        <dbReference type="ARBA" id="ARBA00022753"/>
    </source>
</evidence>
<dbReference type="InterPro" id="IPR000300">
    <property type="entry name" value="IPPc"/>
</dbReference>
<dbReference type="GO" id="GO:0052745">
    <property type="term" value="F:inositol phosphate phosphatase activity"/>
    <property type="evidence" value="ECO:0007669"/>
    <property type="project" value="InterPro"/>
</dbReference>
<proteinExistence type="inferred from homology"/>
<dbReference type="SUPFAM" id="SSF48350">
    <property type="entry name" value="GTPase activation domain, GAP"/>
    <property type="match status" value="1"/>
</dbReference>
<evidence type="ECO:0000313" key="10">
    <source>
        <dbReference type="EMBL" id="EED95324.1"/>
    </source>
</evidence>
<dbReference type="Pfam" id="PF22669">
    <property type="entry name" value="Exo_endo_phos2"/>
    <property type="match status" value="1"/>
</dbReference>
<dbReference type="RefSeq" id="XP_002287881.1">
    <property type="nucleotide sequence ID" value="XM_002287845.1"/>
</dbReference>
<evidence type="ECO:0000256" key="3">
    <source>
        <dbReference type="ARBA" id="ARBA00005910"/>
    </source>
</evidence>
<gene>
    <name evidence="10" type="ORF">THAPSDRAFT_2555</name>
</gene>
<evidence type="ECO:0000256" key="6">
    <source>
        <dbReference type="ARBA" id="ARBA00023098"/>
    </source>
</evidence>
<dbReference type="GO" id="GO:0030670">
    <property type="term" value="C:phagocytic vesicle membrane"/>
    <property type="evidence" value="ECO:0007669"/>
    <property type="project" value="UniProtKB-SubCell"/>
</dbReference>
<dbReference type="InterPro" id="IPR048869">
    <property type="entry name" value="OCRL-1_2_ASH"/>
</dbReference>
<reference evidence="10 11" key="1">
    <citation type="journal article" date="2004" name="Science">
        <title>The genome of the diatom Thalassiosira pseudonana: ecology, evolution, and metabolism.</title>
        <authorList>
            <person name="Armbrust E.V."/>
            <person name="Berges J.A."/>
            <person name="Bowler C."/>
            <person name="Green B.R."/>
            <person name="Martinez D."/>
            <person name="Putnam N.H."/>
            <person name="Zhou S."/>
            <person name="Allen A.E."/>
            <person name="Apt K.E."/>
            <person name="Bechner M."/>
            <person name="Brzezinski M.A."/>
            <person name="Chaal B.K."/>
            <person name="Chiovitti A."/>
            <person name="Davis A.K."/>
            <person name="Demarest M.S."/>
            <person name="Detter J.C."/>
            <person name="Glavina T."/>
            <person name="Goodstein D."/>
            <person name="Hadi M.Z."/>
            <person name="Hellsten U."/>
            <person name="Hildebrand M."/>
            <person name="Jenkins B.D."/>
            <person name="Jurka J."/>
            <person name="Kapitonov V.V."/>
            <person name="Kroger N."/>
            <person name="Lau W.W."/>
            <person name="Lane T.W."/>
            <person name="Larimer F.W."/>
            <person name="Lippmeier J.C."/>
            <person name="Lucas S."/>
            <person name="Medina M."/>
            <person name="Montsant A."/>
            <person name="Obornik M."/>
            <person name="Parker M.S."/>
            <person name="Palenik B."/>
            <person name="Pazour G.J."/>
            <person name="Richardson P.M."/>
            <person name="Rynearson T.A."/>
            <person name="Saito M.A."/>
            <person name="Schwartz D.C."/>
            <person name="Thamatrakoln K."/>
            <person name="Valentin K."/>
            <person name="Vardi A."/>
            <person name="Wilkerson F.P."/>
            <person name="Rokhsar D.S."/>
        </authorList>
    </citation>
    <scope>NUCLEOTIDE SEQUENCE [LARGE SCALE GENOMIC DNA]</scope>
    <source>
        <strain evidence="10 11">CCMP1335</strain>
    </source>
</reference>
<dbReference type="InterPro" id="IPR046985">
    <property type="entry name" value="IP5"/>
</dbReference>
<comment type="similarity">
    <text evidence="3">Belongs to the inositol 1,4,5-trisphosphate 5-phosphatase type II family.</text>
</comment>
<dbReference type="PaxDb" id="35128-Thaps12836"/>
<dbReference type="InterPro" id="IPR037793">
    <property type="entry name" value="OCRL1/INPP5B_INPP5c"/>
</dbReference>
<dbReference type="InterPro" id="IPR008936">
    <property type="entry name" value="Rho_GTPase_activation_prot"/>
</dbReference>
<dbReference type="AlphaFoldDB" id="B8BUP8"/>
<dbReference type="GO" id="GO:0004439">
    <property type="term" value="F:phosphatidylinositol-4,5-bisphosphate 5-phosphatase activity"/>
    <property type="evidence" value="ECO:0000318"/>
    <property type="project" value="GO_Central"/>
</dbReference>
<dbReference type="FunFam" id="3.60.10.10:FF:000273">
    <property type="entry name" value="Inositol 5-phosphatase"/>
    <property type="match status" value="1"/>
</dbReference>
<dbReference type="Gene3D" id="2.60.40.10">
    <property type="entry name" value="Immunoglobulins"/>
    <property type="match status" value="1"/>
</dbReference>
<feature type="compositionally biased region" description="Polar residues" evidence="8">
    <location>
        <begin position="1"/>
        <end position="10"/>
    </location>
</feature>
<keyword evidence="6" id="KW-0443">Lipid metabolism</keyword>
<reference evidence="10 11" key="2">
    <citation type="journal article" date="2008" name="Nature">
        <title>The Phaeodactylum genome reveals the evolutionary history of diatom genomes.</title>
        <authorList>
            <person name="Bowler C."/>
            <person name="Allen A.E."/>
            <person name="Badger J.H."/>
            <person name="Grimwood J."/>
            <person name="Jabbari K."/>
            <person name="Kuo A."/>
            <person name="Maheswari U."/>
            <person name="Martens C."/>
            <person name="Maumus F."/>
            <person name="Otillar R.P."/>
            <person name="Rayko E."/>
            <person name="Salamov A."/>
            <person name="Vandepoele K."/>
            <person name="Beszteri B."/>
            <person name="Gruber A."/>
            <person name="Heijde M."/>
            <person name="Katinka M."/>
            <person name="Mock T."/>
            <person name="Valentin K."/>
            <person name="Verret F."/>
            <person name="Berges J.A."/>
            <person name="Brownlee C."/>
            <person name="Cadoret J.P."/>
            <person name="Chiovitti A."/>
            <person name="Choi C.J."/>
            <person name="Coesel S."/>
            <person name="De Martino A."/>
            <person name="Detter J.C."/>
            <person name="Durkin C."/>
            <person name="Falciatore A."/>
            <person name="Fournet J."/>
            <person name="Haruta M."/>
            <person name="Huysman M.J."/>
            <person name="Jenkins B.D."/>
            <person name="Jiroutova K."/>
            <person name="Jorgensen R.E."/>
            <person name="Joubert Y."/>
            <person name="Kaplan A."/>
            <person name="Kroger N."/>
            <person name="Kroth P.G."/>
            <person name="La Roche J."/>
            <person name="Lindquist E."/>
            <person name="Lommer M."/>
            <person name="Martin-Jezequel V."/>
            <person name="Lopez P.J."/>
            <person name="Lucas S."/>
            <person name="Mangogna M."/>
            <person name="McGinnis K."/>
            <person name="Medlin L.K."/>
            <person name="Montsant A."/>
            <person name="Oudot-Le Secq M.P."/>
            <person name="Napoli C."/>
            <person name="Obornik M."/>
            <person name="Parker M.S."/>
            <person name="Petit J.L."/>
            <person name="Porcel B.M."/>
            <person name="Poulsen N."/>
            <person name="Robison M."/>
            <person name="Rychlewski L."/>
            <person name="Rynearson T.A."/>
            <person name="Schmutz J."/>
            <person name="Shapiro H."/>
            <person name="Siaut M."/>
            <person name="Stanley M."/>
            <person name="Sussman M.R."/>
            <person name="Taylor A.R."/>
            <person name="Vardi A."/>
            <person name="von Dassow P."/>
            <person name="Vyverman W."/>
            <person name="Willis A."/>
            <person name="Wyrwicz L.S."/>
            <person name="Rokhsar D.S."/>
            <person name="Weissenbach J."/>
            <person name="Armbrust E.V."/>
            <person name="Green B.R."/>
            <person name="Van de Peer Y."/>
            <person name="Grigoriev I.V."/>
        </authorList>
    </citation>
    <scope>NUCLEOTIDE SEQUENCE [LARGE SCALE GENOMIC DNA]</scope>
    <source>
        <strain evidence="10 11">CCMP1335</strain>
    </source>
</reference>
<name>B8BUP8_THAPS</name>
<dbReference type="SMART" id="SM00324">
    <property type="entry name" value="RhoGAP"/>
    <property type="match status" value="1"/>
</dbReference>
<dbReference type="HOGENOM" id="CLU_006779_3_0_1"/>
<evidence type="ECO:0000256" key="5">
    <source>
        <dbReference type="ARBA" id="ARBA00022801"/>
    </source>
</evidence>
<feature type="compositionally biased region" description="Low complexity" evidence="8">
    <location>
        <begin position="24"/>
        <end position="39"/>
    </location>
</feature>
<sequence>MDNNQQNNNWAVPPSGSTGGGGPPNQQQQVYYNQHPQNYGVPANVNTNEQMQQQRPPPPQQQQTANNNQTSYPRTVSNMSGTSTSASSTSYTTPVSGNRNNDNSASAGGIQRTTTTAMGGTSRGGVNNNNSNEAGIIVANRAGDEETEDGRIRNREAAAKIRDAWIYKQIRARQDEFTQYKQGRIFVGTWNVNAKGKDESLASWLCADWAQHGPPDVVVVGFQEMVDLNAVNVAVENKSQQRSQFWVDRIRNTLNGRENTGGDPMRAYTQLAVKYLVGLLVCVFVKAPHKPRVKHVHTDSVGVGVMGVMGNKGGVSIRLQFYDSTLCFVCTHLAAHRENVAGRNADFANVFNKTSFEIGDEAVKEVIKLGSLNQWATGTNSVGVSDHDLVFWFGDLNYRVDESIPTERVMELSEKNLLEELIEHDQLNVERAQGRVFQDFEEGPLNFQPTYKYQPGTDLYEKRPDKKLRAPAWCDRILWLAQEPGHVAQLNYTRSELNCSDHKPVMSTFLVTIKDVILSRREEVYNEVMKLLNEFENQSLPMVSLDRIKLDFGEVRYDQRVTLPIVITNTGKVVAQFRLVPKLDENALSKSWMTVSPTYGMIIPGEQTEIEFTIAINNSTAHALNTSKEVLEDILILRLENGRDYYISVSGKFARSCFGMSVDELVLYTDPIREVPLDPILRAEKYDLNAKAAMCVPKELWRIIDAVYKRGLDERDLFSTPGNPDEVYQIRECLDTGAGFENFSVHSMTEVLMSFLSNLSTPIVPAALFPTLDIDAQNIQSFARKFLEDMPPIQYNVFIYLISFFREVLLHRQRNRLSPAKIARICCTCLVSSSQGAEESASSLHQRKGNMQQLMLHFLETNSI</sequence>
<comment type="subcellular location">
    <subcellularLocation>
        <location evidence="2">Cytoplasmic vesicle</location>
        <location evidence="2">Phagosome membrane</location>
    </subcellularLocation>
    <subcellularLocation>
        <location evidence="1">Early endosome membrane</location>
    </subcellularLocation>
</comment>
<protein>
    <submittedName>
        <fullName evidence="10">Inositol 5-phosphatase</fullName>
    </submittedName>
</protein>
<dbReference type="STRING" id="35128.B8BUP8"/>
<dbReference type="Pfam" id="PF21310">
    <property type="entry name" value="OCRL-like_ASH"/>
    <property type="match status" value="1"/>
</dbReference>
<keyword evidence="11" id="KW-1185">Reference proteome</keyword>
<accession>B8BUP8</accession>